<evidence type="ECO:0000256" key="1">
    <source>
        <dbReference type="SAM" id="MobiDB-lite"/>
    </source>
</evidence>
<evidence type="ECO:0000313" key="3">
    <source>
        <dbReference type="EnsemblMetazoa" id="ISCW017123-PA"/>
    </source>
</evidence>
<gene>
    <name evidence="2" type="ORF">IscW_ISCW017123</name>
</gene>
<dbReference type="AlphaFoldDB" id="B7PDE4"/>
<dbReference type="InParanoid" id="B7PDE4"/>
<dbReference type="EMBL" id="ABJB010714516">
    <property type="status" value="NOT_ANNOTATED_CDS"/>
    <property type="molecule type" value="Genomic_DNA"/>
</dbReference>
<dbReference type="PaxDb" id="6945-B7PDE4"/>
<evidence type="ECO:0000313" key="2">
    <source>
        <dbReference type="EMBL" id="EEC04616.1"/>
    </source>
</evidence>
<reference evidence="2 4" key="1">
    <citation type="submission" date="2008-03" db="EMBL/GenBank/DDBJ databases">
        <title>Annotation of Ixodes scapularis.</title>
        <authorList>
            <consortium name="Ixodes scapularis Genome Project Consortium"/>
            <person name="Caler E."/>
            <person name="Hannick L.I."/>
            <person name="Bidwell S."/>
            <person name="Joardar V."/>
            <person name="Thiagarajan M."/>
            <person name="Amedeo P."/>
            <person name="Galinsky K.J."/>
            <person name="Schobel S."/>
            <person name="Inman J."/>
            <person name="Hostetler J."/>
            <person name="Miller J."/>
            <person name="Hammond M."/>
            <person name="Megy K."/>
            <person name="Lawson D."/>
            <person name="Kodira C."/>
            <person name="Sutton G."/>
            <person name="Meyer J."/>
            <person name="Hill C.A."/>
            <person name="Birren B."/>
            <person name="Nene V."/>
            <person name="Collins F."/>
            <person name="Alarcon-Chaidez F."/>
            <person name="Wikel S."/>
            <person name="Strausberg R."/>
        </authorList>
    </citation>
    <scope>NUCLEOTIDE SEQUENCE [LARGE SCALE GENOMIC DNA]</scope>
    <source>
        <strain evidence="4">Wikel</strain>
        <strain evidence="2">Wikel colony</strain>
    </source>
</reference>
<feature type="compositionally biased region" description="Basic and acidic residues" evidence="1">
    <location>
        <begin position="10"/>
        <end position="26"/>
    </location>
</feature>
<keyword evidence="4" id="KW-1185">Reference proteome</keyword>
<dbReference type="Proteomes" id="UP000001555">
    <property type="component" value="Unassembled WGS sequence"/>
</dbReference>
<organism>
    <name type="scientific">Ixodes scapularis</name>
    <name type="common">Black-legged tick</name>
    <name type="synonym">Deer tick</name>
    <dbReference type="NCBI Taxonomy" id="6945"/>
    <lineage>
        <taxon>Eukaryota</taxon>
        <taxon>Metazoa</taxon>
        <taxon>Ecdysozoa</taxon>
        <taxon>Arthropoda</taxon>
        <taxon>Chelicerata</taxon>
        <taxon>Arachnida</taxon>
        <taxon>Acari</taxon>
        <taxon>Parasitiformes</taxon>
        <taxon>Ixodida</taxon>
        <taxon>Ixodoidea</taxon>
        <taxon>Ixodidae</taxon>
        <taxon>Ixodinae</taxon>
        <taxon>Ixodes</taxon>
    </lineage>
</organism>
<dbReference type="VEuPathDB" id="VectorBase:ISCW017123"/>
<reference evidence="3" key="2">
    <citation type="submission" date="2020-05" db="UniProtKB">
        <authorList>
            <consortium name="EnsemblMetazoa"/>
        </authorList>
    </citation>
    <scope>IDENTIFICATION</scope>
    <source>
        <strain evidence="3">wikel</strain>
    </source>
</reference>
<feature type="compositionally biased region" description="Acidic residues" evidence="1">
    <location>
        <begin position="27"/>
        <end position="43"/>
    </location>
</feature>
<protein>
    <submittedName>
        <fullName evidence="2 3">Uncharacterized protein</fullName>
    </submittedName>
</protein>
<feature type="region of interest" description="Disordered" evidence="1">
    <location>
        <begin position="1"/>
        <end position="50"/>
    </location>
</feature>
<dbReference type="EnsemblMetazoa" id="ISCW017123-RA">
    <property type="protein sequence ID" value="ISCW017123-PA"/>
    <property type="gene ID" value="ISCW017123"/>
</dbReference>
<proteinExistence type="predicted"/>
<dbReference type="HOGENOM" id="CLU_1715271_0_0_1"/>
<accession>B7PDE4</accession>
<dbReference type="VEuPathDB" id="VectorBase:ISCI017123"/>
<dbReference type="EMBL" id="DS689419">
    <property type="protein sequence ID" value="EEC04616.1"/>
    <property type="molecule type" value="Genomic_DNA"/>
</dbReference>
<evidence type="ECO:0000313" key="4">
    <source>
        <dbReference type="Proteomes" id="UP000001555"/>
    </source>
</evidence>
<name>B7PDE4_IXOSC</name>
<dbReference type="EMBL" id="ABJB010733422">
    <property type="status" value="NOT_ANNOTATED_CDS"/>
    <property type="molecule type" value="Genomic_DNA"/>
</dbReference>
<sequence length="153" mass="17293">MLWQGADPEDANHSDGLCIKEPHILDDDPDDVCADLENPEDPQEPDRDLEITDETLEDLEHLSGRDTEARISKWQPQHGPHFLAQSLNFHCASQRPIGVNEFRDRRFSVNPKDPGSRDATTEEFQTTKSPMLILPQFTWAHVVSPVDVTARGV</sequence>